<dbReference type="KEGG" id="kdj:28968564"/>
<evidence type="ECO:0000256" key="1">
    <source>
        <dbReference type="SAM" id="MobiDB-lite"/>
    </source>
</evidence>
<feature type="transmembrane region" description="Helical" evidence="2">
    <location>
        <begin position="287"/>
        <end position="312"/>
    </location>
</feature>
<evidence type="ECO:0000313" key="5">
    <source>
        <dbReference type="Proteomes" id="UP000078595"/>
    </source>
</evidence>
<feature type="region of interest" description="Disordered" evidence="1">
    <location>
        <begin position="602"/>
        <end position="622"/>
    </location>
</feature>
<dbReference type="RefSeq" id="XP_018263371.1">
    <property type="nucleotide sequence ID" value="XM_018408160.1"/>
</dbReference>
<organism evidence="3">
    <name type="scientific">Kwoniella dejecticola CBS 10117</name>
    <dbReference type="NCBI Taxonomy" id="1296121"/>
    <lineage>
        <taxon>Eukaryota</taxon>
        <taxon>Fungi</taxon>
        <taxon>Dikarya</taxon>
        <taxon>Basidiomycota</taxon>
        <taxon>Agaricomycotina</taxon>
        <taxon>Tremellomycetes</taxon>
        <taxon>Tremellales</taxon>
        <taxon>Cryptococcaceae</taxon>
        <taxon>Kwoniella</taxon>
    </lineage>
</organism>
<dbReference type="InterPro" id="IPR021709">
    <property type="entry name" value="DUF3292"/>
</dbReference>
<feature type="transmembrane region" description="Helical" evidence="2">
    <location>
        <begin position="512"/>
        <end position="530"/>
    </location>
</feature>
<name>A0A1A6A652_9TREE</name>
<proteinExistence type="predicted"/>
<dbReference type="EMBL" id="KI894031">
    <property type="protein sequence ID" value="OBR85529.1"/>
    <property type="molecule type" value="Genomic_DNA"/>
</dbReference>
<dbReference type="GeneID" id="28968564"/>
<feature type="region of interest" description="Disordered" evidence="1">
    <location>
        <begin position="1"/>
        <end position="172"/>
    </location>
</feature>
<keyword evidence="2" id="KW-1133">Transmembrane helix</keyword>
<reference evidence="4" key="3">
    <citation type="submission" date="2024-02" db="EMBL/GenBank/DDBJ databases">
        <title>Comparative genomics of Cryptococcus and Kwoniella reveals pathogenesis evolution and contrasting modes of karyotype evolution via chromosome fusion or intercentromeric recombination.</title>
        <authorList>
            <person name="Coelho M.A."/>
            <person name="David-Palma M."/>
            <person name="Shea T."/>
            <person name="Bowers K."/>
            <person name="McGinley-Smith S."/>
            <person name="Mohammad A.W."/>
            <person name="Gnirke A."/>
            <person name="Yurkov A.M."/>
            <person name="Nowrousian M."/>
            <person name="Sun S."/>
            <person name="Cuomo C.A."/>
            <person name="Heitman J."/>
        </authorList>
    </citation>
    <scope>NUCLEOTIDE SEQUENCE</scope>
    <source>
        <strain evidence="4">CBS 10117</strain>
    </source>
</reference>
<feature type="region of interest" description="Disordered" evidence="1">
    <location>
        <begin position="330"/>
        <end position="362"/>
    </location>
</feature>
<keyword evidence="2" id="KW-0472">Membrane</keyword>
<dbReference type="VEuPathDB" id="FungiDB:I303_04865"/>
<keyword evidence="2" id="KW-0812">Transmembrane</keyword>
<feature type="compositionally biased region" description="Basic and acidic residues" evidence="1">
    <location>
        <begin position="454"/>
        <end position="478"/>
    </location>
</feature>
<keyword evidence="5" id="KW-1185">Reference proteome</keyword>
<reference evidence="3" key="1">
    <citation type="submission" date="2013-07" db="EMBL/GenBank/DDBJ databases">
        <title>The Genome Sequence of Cryptococcus dejecticola CBS10117.</title>
        <authorList>
            <consortium name="The Broad Institute Genome Sequencing Platform"/>
            <person name="Cuomo C."/>
            <person name="Litvintseva A."/>
            <person name="Chen Y."/>
            <person name="Heitman J."/>
            <person name="Sun S."/>
            <person name="Springer D."/>
            <person name="Dromer F."/>
            <person name="Young S.K."/>
            <person name="Zeng Q."/>
            <person name="Gargeya S."/>
            <person name="Fitzgerald M."/>
            <person name="Abouelleil A."/>
            <person name="Alvarado L."/>
            <person name="Berlin A.M."/>
            <person name="Chapman S.B."/>
            <person name="Dewar J."/>
            <person name="Goldberg J."/>
            <person name="Griggs A."/>
            <person name="Gujja S."/>
            <person name="Hansen M."/>
            <person name="Howarth C."/>
            <person name="Imamovic A."/>
            <person name="Larimer J."/>
            <person name="McCowan C."/>
            <person name="Murphy C."/>
            <person name="Pearson M."/>
            <person name="Priest M."/>
            <person name="Roberts A."/>
            <person name="Saif S."/>
            <person name="Shea T."/>
            <person name="Sykes S."/>
            <person name="Wortman J."/>
            <person name="Nusbaum C."/>
            <person name="Birren B."/>
        </authorList>
    </citation>
    <scope>NUCLEOTIDE SEQUENCE [LARGE SCALE GENOMIC DNA]</scope>
    <source>
        <strain evidence="3">CBS 10117</strain>
    </source>
</reference>
<protein>
    <submittedName>
        <fullName evidence="3">Uncharacterized protein</fullName>
    </submittedName>
</protein>
<accession>A0A1A6A652</accession>
<feature type="compositionally biased region" description="Basic and acidic residues" evidence="1">
    <location>
        <begin position="155"/>
        <end position="172"/>
    </location>
</feature>
<dbReference type="STRING" id="1296121.A0A1A6A652"/>
<dbReference type="Proteomes" id="UP000078595">
    <property type="component" value="Chromosome 5"/>
</dbReference>
<evidence type="ECO:0000256" key="2">
    <source>
        <dbReference type="SAM" id="Phobius"/>
    </source>
</evidence>
<gene>
    <name evidence="3" type="ORF">I303_04865</name>
    <name evidence="4" type="ORF">I303_104157</name>
</gene>
<reference evidence="4" key="2">
    <citation type="submission" date="2013-07" db="EMBL/GenBank/DDBJ databases">
        <authorList>
            <consortium name="The Broad Institute Genome Sequencing Platform"/>
            <person name="Cuomo C."/>
            <person name="Litvintseva A."/>
            <person name="Chen Y."/>
            <person name="Heitman J."/>
            <person name="Sun S."/>
            <person name="Springer D."/>
            <person name="Dromer F."/>
            <person name="Young S.K."/>
            <person name="Zeng Q."/>
            <person name="Gargeya S."/>
            <person name="Fitzgerald M."/>
            <person name="Abouelleil A."/>
            <person name="Alvarado L."/>
            <person name="Berlin A.M."/>
            <person name="Chapman S.B."/>
            <person name="Dewar J."/>
            <person name="Goldberg J."/>
            <person name="Griggs A."/>
            <person name="Gujja S."/>
            <person name="Hansen M."/>
            <person name="Howarth C."/>
            <person name="Imamovic A."/>
            <person name="Larimer J."/>
            <person name="McCowan C."/>
            <person name="Murphy C."/>
            <person name="Pearson M."/>
            <person name="Priest M."/>
            <person name="Roberts A."/>
            <person name="Saif S."/>
            <person name="Shea T."/>
            <person name="Sykes S."/>
            <person name="Wortman J."/>
            <person name="Nusbaum C."/>
            <person name="Birren B."/>
        </authorList>
    </citation>
    <scope>NUCLEOTIDE SEQUENCE</scope>
    <source>
        <strain evidence="4">CBS 10117</strain>
    </source>
</reference>
<evidence type="ECO:0000313" key="4">
    <source>
        <dbReference type="EMBL" id="WWC61573.1"/>
    </source>
</evidence>
<dbReference type="AlphaFoldDB" id="A0A1A6A652"/>
<dbReference type="EMBL" id="CP144534">
    <property type="protein sequence ID" value="WWC61573.1"/>
    <property type="molecule type" value="Genomic_DNA"/>
</dbReference>
<dbReference type="Pfam" id="PF11696">
    <property type="entry name" value="DUF3292"/>
    <property type="match status" value="1"/>
</dbReference>
<dbReference type="OrthoDB" id="1708389at2759"/>
<feature type="region of interest" description="Disordered" evidence="1">
    <location>
        <begin position="387"/>
        <end position="478"/>
    </location>
</feature>
<feature type="compositionally biased region" description="Pro residues" evidence="1">
    <location>
        <begin position="604"/>
        <end position="613"/>
    </location>
</feature>
<dbReference type="PANTHER" id="PTHR38694">
    <property type="entry name" value="CONSERVED EXPRESSED PROTEIN"/>
    <property type="match status" value="1"/>
</dbReference>
<evidence type="ECO:0000313" key="3">
    <source>
        <dbReference type="EMBL" id="OBR85529.1"/>
    </source>
</evidence>
<sequence length="850" mass="92386">MDLGPPISPSSSNNDARSLPASTAEPAITTKPATSMSNPPAPPQKDGAAVIQNNAAANPQNAGTANTSGHPTTGPIIDSGNTDHPAAQQALHEQPHQAAVPSVPSTETHPSDPSRGTTAPAAHAAQAQAPTASIDPNVPSSESAPTALPTNAATHPEEQKEAIQNEHPAVVHREVEKTKAEARELKGEKPKGTVVHGLEDDRLWAMLRRFDVQITHVLHPAHHLPSKEPDLRNSTLPNLPSHSDVLRSNLERVFAAIGPSSVMGLREVQRMMSWSPEERWRTGSFCAAYFICWIFGYAVAGVISFFIAIVCFPSCRRWFFPPVPPAPFTPPSATDPTNQKGDESILGNVDGKTVHRSKAEQAEEQAFEATSILQAYTTRLLFDGRKKGKEAGNSTVGEKKRASDSSTSSDSEPDNDVPPGQPGVTREKHAKDQSQGLESGTVVVGGETITPDKPLNEKEKKKLAQREAKRKRDEMVSKMTKATEEGLGAFADTMERMTNALSPPVPYPDSYARFKIAGAFLVPIMFLFTFVPPWVFARSATFFFGVGFWGQPLLIRAGKEMIKYLPPNWEELIDIRNSILSGVPTDAQLTLHLLRVAEALNTPLPRPPPPPLEGTPKEAIKDTTPATVTADDDAEVLEAEEQGGLTEATTKAKHKTKSHLLEAFKGVGKKMAAFHGDVAVDGSKKQARIEALDRGETDLTTGEKIGSKVDKLFFKGHIKDDGTPHSYPCKLDKTSGHIILENRNDVVKEPRITFVPISGKTEHFVWPVDDIVEIKKSHVSMPRMALGWASGAEIEGLGLTIRFKARSQQIAERVGSEKDEGTTIHLTRVGRREELFVRLVSMGVQRWEVL</sequence>
<feature type="compositionally biased region" description="Polar residues" evidence="1">
    <location>
        <begin position="138"/>
        <end position="153"/>
    </location>
</feature>
<feature type="compositionally biased region" description="Low complexity" evidence="1">
    <location>
        <begin position="47"/>
        <end position="67"/>
    </location>
</feature>
<dbReference type="PANTHER" id="PTHR38694:SF1">
    <property type="entry name" value="PEROXIN DOMAIN-CONTAINING PROTEIN"/>
    <property type="match status" value="1"/>
</dbReference>
<feature type="compositionally biased region" description="Low complexity" evidence="1">
    <location>
        <begin position="117"/>
        <end position="132"/>
    </location>
</feature>